<keyword evidence="4" id="KW-0067">ATP-binding</keyword>
<keyword evidence="1" id="KW-0808">Transferase</keyword>
<dbReference type="SUPFAM" id="SSF56112">
    <property type="entry name" value="Protein kinase-like (PK-like)"/>
    <property type="match status" value="1"/>
</dbReference>
<evidence type="ECO:0000313" key="7">
    <source>
        <dbReference type="Proteomes" id="UP001152561"/>
    </source>
</evidence>
<comment type="caution">
    <text evidence="6">The sequence shown here is derived from an EMBL/GenBank/DDBJ whole genome shotgun (WGS) entry which is preliminary data.</text>
</comment>
<dbReference type="Gene3D" id="3.30.200.20">
    <property type="entry name" value="Phosphorylase Kinase, domain 1"/>
    <property type="match status" value="1"/>
</dbReference>
<evidence type="ECO:0000313" key="6">
    <source>
        <dbReference type="EMBL" id="KAJ8550955.1"/>
    </source>
</evidence>
<evidence type="ECO:0000256" key="2">
    <source>
        <dbReference type="ARBA" id="ARBA00022741"/>
    </source>
</evidence>
<organism evidence="6 7">
    <name type="scientific">Anisodus acutangulus</name>
    <dbReference type="NCBI Taxonomy" id="402998"/>
    <lineage>
        <taxon>Eukaryota</taxon>
        <taxon>Viridiplantae</taxon>
        <taxon>Streptophyta</taxon>
        <taxon>Embryophyta</taxon>
        <taxon>Tracheophyta</taxon>
        <taxon>Spermatophyta</taxon>
        <taxon>Magnoliopsida</taxon>
        <taxon>eudicotyledons</taxon>
        <taxon>Gunneridae</taxon>
        <taxon>Pentapetalae</taxon>
        <taxon>asterids</taxon>
        <taxon>lamiids</taxon>
        <taxon>Solanales</taxon>
        <taxon>Solanaceae</taxon>
        <taxon>Solanoideae</taxon>
        <taxon>Hyoscyameae</taxon>
        <taxon>Anisodus</taxon>
    </lineage>
</organism>
<dbReference type="GO" id="GO:0004672">
    <property type="term" value="F:protein kinase activity"/>
    <property type="evidence" value="ECO:0007669"/>
    <property type="project" value="InterPro"/>
</dbReference>
<keyword evidence="3" id="KW-0418">Kinase</keyword>
<gene>
    <name evidence="6" type="ORF">K7X08_000325</name>
</gene>
<dbReference type="Pfam" id="PF07714">
    <property type="entry name" value="PK_Tyr_Ser-Thr"/>
    <property type="match status" value="1"/>
</dbReference>
<keyword evidence="7" id="KW-1185">Reference proteome</keyword>
<evidence type="ECO:0000256" key="3">
    <source>
        <dbReference type="ARBA" id="ARBA00022777"/>
    </source>
</evidence>
<dbReference type="EMBL" id="JAJAGQ010000010">
    <property type="protein sequence ID" value="KAJ8550955.1"/>
    <property type="molecule type" value="Genomic_DNA"/>
</dbReference>
<dbReference type="InterPro" id="IPR011009">
    <property type="entry name" value="Kinase-like_dom_sf"/>
</dbReference>
<protein>
    <recommendedName>
        <fullName evidence="5">Serine-threonine/tyrosine-protein kinase catalytic domain-containing protein</fullName>
    </recommendedName>
</protein>
<dbReference type="InterPro" id="IPR001245">
    <property type="entry name" value="Ser-Thr/Tyr_kinase_cat_dom"/>
</dbReference>
<evidence type="ECO:0000256" key="4">
    <source>
        <dbReference type="ARBA" id="ARBA00022840"/>
    </source>
</evidence>
<dbReference type="Gene3D" id="1.10.510.10">
    <property type="entry name" value="Transferase(Phosphotransferase) domain 1"/>
    <property type="match status" value="2"/>
</dbReference>
<sequence>MGCSCFGVLQSHKDNRETQVQELTTNNVRLFSYNSLRSATGHFHPSNKIGGGGFGVVYKVIATDVVKSTFGNNIQHTATKNVAVKCLSSCSGSRVRVVEAVNNTCIRVGYQYHSPWGSKGKRVALDWPKRVAICLGTASGLAFLHEEAAPPIVHRDIKGYLAPEYALFGQLTKKADVYSFGVLVLEIISGRSSSRSAFGVDLLVLVEWVWKLREEGRLLDIIDPELTEYSEAELLCFIKVALLCTQAAPTQRPNMKQVIEMLSKEVNLNEKLLTEPGVYRPHSSK</sequence>
<dbReference type="OrthoDB" id="4062651at2759"/>
<keyword evidence="2" id="KW-0547">Nucleotide-binding</keyword>
<dbReference type="InterPro" id="IPR052059">
    <property type="entry name" value="CR_Ser/Thr_kinase"/>
</dbReference>
<dbReference type="PANTHER" id="PTHR47973">
    <property type="entry name" value="CYSTEINE-RICH RECEPTOR-LIKE PROTEIN KINASE 3"/>
    <property type="match status" value="1"/>
</dbReference>
<feature type="domain" description="Serine-threonine/tyrosine-protein kinase catalytic" evidence="5">
    <location>
        <begin position="160"/>
        <end position="262"/>
    </location>
</feature>
<name>A0A9Q1M4L8_9SOLA</name>
<evidence type="ECO:0000259" key="5">
    <source>
        <dbReference type="Pfam" id="PF07714"/>
    </source>
</evidence>
<reference evidence="7" key="1">
    <citation type="journal article" date="2023" name="Proc. Natl. Acad. Sci. U.S.A.">
        <title>Genomic and structural basis for evolution of tropane alkaloid biosynthesis.</title>
        <authorList>
            <person name="Wanga Y.-J."/>
            <person name="Taina T."/>
            <person name="Yua J.-Y."/>
            <person name="Lia J."/>
            <person name="Xua B."/>
            <person name="Chenc J."/>
            <person name="D'Auriad J.C."/>
            <person name="Huanga J.-P."/>
            <person name="Huanga S.-X."/>
        </authorList>
    </citation>
    <scope>NUCLEOTIDE SEQUENCE [LARGE SCALE GENOMIC DNA]</scope>
    <source>
        <strain evidence="7">cv. KIB-2019</strain>
    </source>
</reference>
<dbReference type="Proteomes" id="UP001152561">
    <property type="component" value="Unassembled WGS sequence"/>
</dbReference>
<accession>A0A9Q1M4L8</accession>
<evidence type="ECO:0000256" key="1">
    <source>
        <dbReference type="ARBA" id="ARBA00022679"/>
    </source>
</evidence>
<proteinExistence type="predicted"/>
<dbReference type="GO" id="GO:0005524">
    <property type="term" value="F:ATP binding"/>
    <property type="evidence" value="ECO:0007669"/>
    <property type="project" value="UniProtKB-KW"/>
</dbReference>
<dbReference type="AlphaFoldDB" id="A0A9Q1M4L8"/>